<dbReference type="EMBL" id="HBUF01064215">
    <property type="protein sequence ID" value="CAG6627085.1"/>
    <property type="molecule type" value="Transcribed_RNA"/>
</dbReference>
<evidence type="ECO:0000313" key="2">
    <source>
        <dbReference type="EMBL" id="CAG6627076.1"/>
    </source>
</evidence>
<feature type="compositionally biased region" description="Basic residues" evidence="1">
    <location>
        <begin position="143"/>
        <end position="154"/>
    </location>
</feature>
<dbReference type="AlphaFoldDB" id="A0A8D8Q8E1"/>
<protein>
    <submittedName>
        <fullName evidence="2">Uncharacterized protein</fullName>
    </submittedName>
</protein>
<dbReference type="EMBL" id="HBUF01064206">
    <property type="protein sequence ID" value="CAG6627052.1"/>
    <property type="molecule type" value="Transcribed_RNA"/>
</dbReference>
<dbReference type="EMBL" id="HBUF01064211">
    <property type="protein sequence ID" value="CAG6627071.1"/>
    <property type="molecule type" value="Transcribed_RNA"/>
</dbReference>
<sequence length="182" mass="21554">MNMKIWNTSMIMKQVTQQKTTKQVSSLDSLGNTFNLVRKKRKTKKECSLDSLTSIFIQQVVRLSRLKKGTKLMMNKIEMKDTGLKMMMMMIGKTLMNKMKMMTIMMNKTMMKTKKMTMSKRMKIKIEDIEPKPLEDTKDTVLTRRRRRRRRKGKMNPSLARVGKVPLSWVMLKRVRLRSNAR</sequence>
<dbReference type="EMBL" id="HBUF01064210">
    <property type="protein sequence ID" value="CAG6627066.1"/>
    <property type="molecule type" value="Transcribed_RNA"/>
</dbReference>
<feature type="region of interest" description="Disordered" evidence="1">
    <location>
        <begin position="140"/>
        <end position="159"/>
    </location>
</feature>
<accession>A0A8D8Q8E1</accession>
<proteinExistence type="predicted"/>
<name>A0A8D8Q8E1_9HEMI</name>
<reference evidence="2" key="1">
    <citation type="submission" date="2021-05" db="EMBL/GenBank/DDBJ databases">
        <authorList>
            <person name="Alioto T."/>
            <person name="Alioto T."/>
            <person name="Gomez Garrido J."/>
        </authorList>
    </citation>
    <scope>NUCLEOTIDE SEQUENCE</scope>
</reference>
<dbReference type="EMBL" id="HBUF01064207">
    <property type="protein sequence ID" value="CAG6627057.1"/>
    <property type="molecule type" value="Transcribed_RNA"/>
</dbReference>
<dbReference type="EMBL" id="HBUF01064205">
    <property type="protein sequence ID" value="CAG6627047.1"/>
    <property type="molecule type" value="Transcribed_RNA"/>
</dbReference>
<organism evidence="2">
    <name type="scientific">Cacopsylla melanoneura</name>
    <dbReference type="NCBI Taxonomy" id="428564"/>
    <lineage>
        <taxon>Eukaryota</taxon>
        <taxon>Metazoa</taxon>
        <taxon>Ecdysozoa</taxon>
        <taxon>Arthropoda</taxon>
        <taxon>Hexapoda</taxon>
        <taxon>Insecta</taxon>
        <taxon>Pterygota</taxon>
        <taxon>Neoptera</taxon>
        <taxon>Paraneoptera</taxon>
        <taxon>Hemiptera</taxon>
        <taxon>Sternorrhyncha</taxon>
        <taxon>Psylloidea</taxon>
        <taxon>Psyllidae</taxon>
        <taxon>Psyllinae</taxon>
        <taxon>Cacopsylla</taxon>
    </lineage>
</organism>
<evidence type="ECO:0000256" key="1">
    <source>
        <dbReference type="SAM" id="MobiDB-lite"/>
    </source>
</evidence>
<dbReference type="EMBL" id="HBUF01064212">
    <property type="protein sequence ID" value="CAG6627076.1"/>
    <property type="molecule type" value="Transcribed_RNA"/>
</dbReference>